<keyword evidence="2" id="KW-1185">Reference proteome</keyword>
<sequence length="108" mass="12337">MSRAQQLVQKEIEDNFILVFSKSYCPHSAATKKLFSELEPSLEDGKSYRFIDLDQRDDGPDIQQYLAEKYGQKTVPQVLINKEFIGGNSNVEALKREKLDIKLKATKA</sequence>
<name>A0ACC2UYR1_9TREE</name>
<comment type="caution">
    <text evidence="1">The sequence shown here is derived from an EMBL/GenBank/DDBJ whole genome shotgun (WGS) entry which is preliminary data.</text>
</comment>
<evidence type="ECO:0000313" key="1">
    <source>
        <dbReference type="EMBL" id="KAJ9091917.1"/>
    </source>
</evidence>
<protein>
    <submittedName>
        <fullName evidence="1">Uncharacterized protein</fullName>
    </submittedName>
</protein>
<proteinExistence type="predicted"/>
<gene>
    <name evidence="1" type="ORF">QFC21_007030</name>
</gene>
<dbReference type="EMBL" id="JASBWT010000044">
    <property type="protein sequence ID" value="KAJ9091917.1"/>
    <property type="molecule type" value="Genomic_DNA"/>
</dbReference>
<reference evidence="1" key="1">
    <citation type="submission" date="2023-04" db="EMBL/GenBank/DDBJ databases">
        <title>Draft Genome sequencing of Naganishia species isolated from polar environments using Oxford Nanopore Technology.</title>
        <authorList>
            <person name="Leo P."/>
            <person name="Venkateswaran K."/>
        </authorList>
    </citation>
    <scope>NUCLEOTIDE SEQUENCE</scope>
    <source>
        <strain evidence="1">MNA-CCFEE 5423</strain>
    </source>
</reference>
<evidence type="ECO:0000313" key="2">
    <source>
        <dbReference type="Proteomes" id="UP001227268"/>
    </source>
</evidence>
<dbReference type="Proteomes" id="UP001227268">
    <property type="component" value="Unassembled WGS sequence"/>
</dbReference>
<organism evidence="1 2">
    <name type="scientific">Naganishia friedmannii</name>
    <dbReference type="NCBI Taxonomy" id="89922"/>
    <lineage>
        <taxon>Eukaryota</taxon>
        <taxon>Fungi</taxon>
        <taxon>Dikarya</taxon>
        <taxon>Basidiomycota</taxon>
        <taxon>Agaricomycotina</taxon>
        <taxon>Tremellomycetes</taxon>
        <taxon>Filobasidiales</taxon>
        <taxon>Filobasidiaceae</taxon>
        <taxon>Naganishia</taxon>
    </lineage>
</organism>
<accession>A0ACC2UYR1</accession>